<keyword evidence="5" id="KW-1185">Reference proteome</keyword>
<gene>
    <name evidence="4" type="ORF">PODLI_1B013762</name>
</gene>
<dbReference type="SUPFAM" id="SSF48726">
    <property type="entry name" value="Immunoglobulin"/>
    <property type="match status" value="1"/>
</dbReference>
<name>A0AA35KPB9_9SAUR</name>
<keyword evidence="1" id="KW-0472">Membrane</keyword>
<dbReference type="GO" id="GO:0007342">
    <property type="term" value="P:fusion of sperm to egg plasma membrane involved in single fertilization"/>
    <property type="evidence" value="ECO:0007669"/>
    <property type="project" value="InterPro"/>
</dbReference>
<feature type="chain" id="PRO_5041415723" evidence="2">
    <location>
        <begin position="20"/>
        <end position="328"/>
    </location>
</feature>
<keyword evidence="1" id="KW-1133">Transmembrane helix</keyword>
<reference evidence="4" key="1">
    <citation type="submission" date="2022-12" db="EMBL/GenBank/DDBJ databases">
        <authorList>
            <person name="Alioto T."/>
            <person name="Alioto T."/>
            <person name="Gomez Garrido J."/>
        </authorList>
    </citation>
    <scope>NUCLEOTIDE SEQUENCE</scope>
</reference>
<sequence>MLTIHFLLLWLAFSAQATACLLCFTTQRKRARVCQHFFGHRVSQHGNCQPIMERAFARFAKTQVDASEIEKLKDIFGRMIFSLEEKSMAKVPYPLAVKEAEKQVEKEMAQLKAAPACIPPCGFQKEARQYRCSSCTMVDCSLPIDCPIQDVHKSEGDVTLLSCGVKFEIPEDATFRWKFVKEIRTNKVFLFQDLNFGFNPSLLIRPTLGSHHGTFACQIAGEDGVLVRKFFYLNVTEKRLHLEKELQEMFKAILNPPPMVEVAGETWGEEVQTNLTESEMPSLEEILSGPDFLHKKVVVFLIVGIAMLSTLATMIAMTIYRWATDIKL</sequence>
<dbReference type="PANTHER" id="PTHR37366">
    <property type="entry name" value="SPERM ACROSOME MEMBRANE-ASSOCIATED PROTEIN 6"/>
    <property type="match status" value="1"/>
</dbReference>
<dbReference type="InterPro" id="IPR036179">
    <property type="entry name" value="Ig-like_dom_sf"/>
</dbReference>
<feature type="domain" description="Ig-like" evidence="3">
    <location>
        <begin position="143"/>
        <end position="219"/>
    </location>
</feature>
<keyword evidence="2" id="KW-0732">Signal</keyword>
<evidence type="ECO:0000313" key="4">
    <source>
        <dbReference type="EMBL" id="CAI5781171.1"/>
    </source>
</evidence>
<dbReference type="EMBL" id="OX395133">
    <property type="protein sequence ID" value="CAI5781171.1"/>
    <property type="molecule type" value="Genomic_DNA"/>
</dbReference>
<dbReference type="PROSITE" id="PS50835">
    <property type="entry name" value="IG_LIKE"/>
    <property type="match status" value="1"/>
</dbReference>
<dbReference type="Proteomes" id="UP001178461">
    <property type="component" value="Chromosome 8"/>
</dbReference>
<dbReference type="PANTHER" id="PTHR37366:SF1">
    <property type="entry name" value="SPERM ACROSOME MEMBRANE-ASSOCIATED PROTEIN 6"/>
    <property type="match status" value="1"/>
</dbReference>
<evidence type="ECO:0000313" key="5">
    <source>
        <dbReference type="Proteomes" id="UP001178461"/>
    </source>
</evidence>
<organism evidence="4 5">
    <name type="scientific">Podarcis lilfordi</name>
    <name type="common">Lilford's wall lizard</name>
    <dbReference type="NCBI Taxonomy" id="74358"/>
    <lineage>
        <taxon>Eukaryota</taxon>
        <taxon>Metazoa</taxon>
        <taxon>Chordata</taxon>
        <taxon>Craniata</taxon>
        <taxon>Vertebrata</taxon>
        <taxon>Euteleostomi</taxon>
        <taxon>Lepidosauria</taxon>
        <taxon>Squamata</taxon>
        <taxon>Bifurcata</taxon>
        <taxon>Unidentata</taxon>
        <taxon>Episquamata</taxon>
        <taxon>Laterata</taxon>
        <taxon>Lacertibaenia</taxon>
        <taxon>Lacertidae</taxon>
        <taxon>Podarcis</taxon>
    </lineage>
</organism>
<dbReference type="AlphaFoldDB" id="A0AA35KPB9"/>
<evidence type="ECO:0000256" key="2">
    <source>
        <dbReference type="SAM" id="SignalP"/>
    </source>
</evidence>
<feature type="transmembrane region" description="Helical" evidence="1">
    <location>
        <begin position="297"/>
        <end position="320"/>
    </location>
</feature>
<protein>
    <submittedName>
        <fullName evidence="4">Acrosome membrane-associated 6 isoform X1</fullName>
    </submittedName>
</protein>
<dbReference type="InterPro" id="IPR034549">
    <property type="entry name" value="SPACA6"/>
</dbReference>
<proteinExistence type="predicted"/>
<keyword evidence="1" id="KW-0812">Transmembrane</keyword>
<accession>A0AA35KPB9</accession>
<dbReference type="InterPro" id="IPR007110">
    <property type="entry name" value="Ig-like_dom"/>
</dbReference>
<evidence type="ECO:0000259" key="3">
    <source>
        <dbReference type="PROSITE" id="PS50835"/>
    </source>
</evidence>
<evidence type="ECO:0000256" key="1">
    <source>
        <dbReference type="SAM" id="Phobius"/>
    </source>
</evidence>
<feature type="signal peptide" evidence="2">
    <location>
        <begin position="1"/>
        <end position="19"/>
    </location>
</feature>